<dbReference type="EMBL" id="JACHTF010000001">
    <property type="protein sequence ID" value="MBB1058981.1"/>
    <property type="molecule type" value="Genomic_DNA"/>
</dbReference>
<sequence>MLNKTPRAHAALADRSDALSAFERRVLIICNGTRTLDEVRGLLGVEAAVAVRRLLAEDYLSGVAVPRGALGQALMALRGERRAGPVPAAPPPRGADRPPAPGTDPAPARRRSVVAAKMYVIGLLQLQRNPEAVAQAALLQTCREPDAIMASIADSLDCIAASCKPSYTLRVLERLREITPEAQLAQLPRAPSALIAAEG</sequence>
<comment type="caution">
    <text evidence="2">The sequence shown here is derived from an EMBL/GenBank/DDBJ whole genome shotgun (WGS) entry which is preliminary data.</text>
</comment>
<feature type="compositionally biased region" description="Pro residues" evidence="1">
    <location>
        <begin position="87"/>
        <end position="104"/>
    </location>
</feature>
<feature type="region of interest" description="Disordered" evidence="1">
    <location>
        <begin position="82"/>
        <end position="108"/>
    </location>
</feature>
<dbReference type="RefSeq" id="WP_182684657.1">
    <property type="nucleotide sequence ID" value="NZ_JACHTF010000001.1"/>
</dbReference>
<evidence type="ECO:0000313" key="2">
    <source>
        <dbReference type="EMBL" id="MBB1058981.1"/>
    </source>
</evidence>
<keyword evidence="3" id="KW-1185">Reference proteome</keyword>
<dbReference type="Proteomes" id="UP000523196">
    <property type="component" value="Unassembled WGS sequence"/>
</dbReference>
<reference evidence="2 3" key="1">
    <citation type="submission" date="2020-08" db="EMBL/GenBank/DDBJ databases">
        <authorList>
            <person name="Xu S."/>
            <person name="Li A."/>
        </authorList>
    </citation>
    <scope>NUCLEOTIDE SEQUENCE [LARGE SCALE GENOMIC DNA]</scope>
    <source>
        <strain evidence="2 3">119BY6-57</strain>
    </source>
</reference>
<evidence type="ECO:0000256" key="1">
    <source>
        <dbReference type="SAM" id="MobiDB-lite"/>
    </source>
</evidence>
<dbReference type="AlphaFoldDB" id="A0A7W3Y4L7"/>
<proteinExistence type="predicted"/>
<accession>A0A7W3Y4L7</accession>
<gene>
    <name evidence="2" type="ORF">H4F98_00165</name>
</gene>
<name>A0A7W3Y4L7_9GAMM</name>
<evidence type="ECO:0000313" key="3">
    <source>
        <dbReference type="Proteomes" id="UP000523196"/>
    </source>
</evidence>
<organism evidence="2 3">
    <name type="scientific">Marilutibacter spongiae</name>
    <dbReference type="NCBI Taxonomy" id="2025720"/>
    <lineage>
        <taxon>Bacteria</taxon>
        <taxon>Pseudomonadati</taxon>
        <taxon>Pseudomonadota</taxon>
        <taxon>Gammaproteobacteria</taxon>
        <taxon>Lysobacterales</taxon>
        <taxon>Lysobacteraceae</taxon>
        <taxon>Marilutibacter</taxon>
    </lineage>
</organism>
<protein>
    <submittedName>
        <fullName evidence="2">Uncharacterized protein</fullName>
    </submittedName>
</protein>